<dbReference type="Gene3D" id="1.20.1440.60">
    <property type="entry name" value="23S rRNA-intervening sequence"/>
    <property type="match status" value="1"/>
</dbReference>
<accession>A0A0G2AIN2</accession>
<reference evidence="1 2" key="1">
    <citation type="journal article" date="2015" name="Nature">
        <title>rRNA introns, odd ribosomes, and small enigmatic genomes across a large radiation of phyla.</title>
        <authorList>
            <person name="Brown C.T."/>
            <person name="Hug L.A."/>
            <person name="Thomas B.C."/>
            <person name="Sharon I."/>
            <person name="Castelle C.J."/>
            <person name="Singh A."/>
            <person name="Wilkins M.J."/>
            <person name="Williams K.H."/>
            <person name="Banfield J.F."/>
        </authorList>
    </citation>
    <scope>NUCLEOTIDE SEQUENCE [LARGE SCALE GENOMIC DNA]</scope>
</reference>
<protein>
    <recommendedName>
        <fullName evidence="3">S23 ribosomal protein</fullName>
    </recommendedName>
</protein>
<sequence>MEGIWEANSLPIPERLALLDRLQRTLDLIKILVRLTYDLGIYKREGYIYRENRLLEIGRMLGGWRKKTRGRLGLVS</sequence>
<evidence type="ECO:0008006" key="3">
    <source>
        <dbReference type="Google" id="ProtNLM"/>
    </source>
</evidence>
<evidence type="ECO:0000313" key="2">
    <source>
        <dbReference type="Proteomes" id="UP000034054"/>
    </source>
</evidence>
<dbReference type="EMBL" id="LCRH01000027">
    <property type="protein sequence ID" value="KKW32464.1"/>
    <property type="molecule type" value="Genomic_DNA"/>
</dbReference>
<dbReference type="CDD" id="cd16376">
    <property type="entry name" value="Avd_like"/>
    <property type="match status" value="1"/>
</dbReference>
<evidence type="ECO:0000313" key="1">
    <source>
        <dbReference type="EMBL" id="KKW32464.1"/>
    </source>
</evidence>
<proteinExistence type="predicted"/>
<name>A0A0G2AIN2_9BACT</name>
<comment type="caution">
    <text evidence="1">The sequence shown here is derived from an EMBL/GenBank/DDBJ whole genome shotgun (WGS) entry which is preliminary data.</text>
</comment>
<organism evidence="1 2">
    <name type="scientific">Candidatus Uhrbacteria bacterium GW2011_GWA2_52_8d</name>
    <dbReference type="NCBI Taxonomy" id="1618979"/>
    <lineage>
        <taxon>Bacteria</taxon>
        <taxon>Candidatus Uhriibacteriota</taxon>
    </lineage>
</organism>
<dbReference type="InterPro" id="IPR055360">
    <property type="entry name" value="bAvd"/>
</dbReference>
<dbReference type="InterPro" id="IPR036583">
    <property type="entry name" value="23S_rRNA_IVS_sf"/>
</dbReference>
<gene>
    <name evidence="1" type="ORF">UY76_C0027G0001</name>
</gene>
<dbReference type="Proteomes" id="UP000034054">
    <property type="component" value="Unassembled WGS sequence"/>
</dbReference>
<dbReference type="AlphaFoldDB" id="A0A0G2AIN2"/>